<name>A0AAD0SA48_RALSL</name>
<keyword evidence="1" id="KW-0614">Plasmid</keyword>
<evidence type="ECO:0000313" key="2">
    <source>
        <dbReference type="Proteomes" id="UP000261758"/>
    </source>
</evidence>
<accession>A0AAD0SA48</accession>
<dbReference type="Proteomes" id="UP000261758">
    <property type="component" value="Plasmid unnamed"/>
</dbReference>
<reference evidence="1 2" key="1">
    <citation type="submission" date="2017-08" db="EMBL/GenBank/DDBJ databases">
        <title>Genome sequences of Ralstonia solanacearum Species Complex (RSSC) isolated from Potato bacterial wilts in Korea.</title>
        <authorList>
            <person name="Cho H."/>
            <person name="Song E.-S."/>
            <person name="Lee Y.K."/>
            <person name="Lee S."/>
            <person name="Lee S.-W."/>
            <person name="Jo A."/>
            <person name="Kim J.-G."/>
            <person name="Hwang I."/>
        </authorList>
    </citation>
    <scope>NUCLEOTIDE SEQUENCE [LARGE SCALE GENOMIC DNA]</scope>
    <source>
        <strain evidence="1 2">T98</strain>
        <plasmid evidence="1 2">unnamed</plasmid>
    </source>
</reference>
<dbReference type="EMBL" id="CP022760">
    <property type="protein sequence ID" value="AXV83277.1"/>
    <property type="molecule type" value="Genomic_DNA"/>
</dbReference>
<gene>
    <name evidence="1" type="ORF">CJO77_16795</name>
</gene>
<organism evidence="1 2">
    <name type="scientific">Ralstonia solanacearum</name>
    <name type="common">Pseudomonas solanacearum</name>
    <dbReference type="NCBI Taxonomy" id="305"/>
    <lineage>
        <taxon>Bacteria</taxon>
        <taxon>Pseudomonadati</taxon>
        <taxon>Pseudomonadota</taxon>
        <taxon>Betaproteobacteria</taxon>
        <taxon>Burkholderiales</taxon>
        <taxon>Burkholderiaceae</taxon>
        <taxon>Ralstonia</taxon>
        <taxon>Ralstonia solanacearum species complex</taxon>
    </lineage>
</organism>
<geneLocation type="plasmid" evidence="1 2">
    <name>unnamed</name>
</geneLocation>
<dbReference type="AlphaFoldDB" id="A0AAD0SA48"/>
<evidence type="ECO:0000313" key="1">
    <source>
        <dbReference type="EMBL" id="AXV83277.1"/>
    </source>
</evidence>
<proteinExistence type="predicted"/>
<protein>
    <submittedName>
        <fullName evidence="1">Uncharacterized protein</fullName>
    </submittedName>
</protein>
<sequence length="68" mass="7625">MSAALACTSAFADRMNTWRPTGRRVSHVRFVMGPIASFQAMADHSVLPTLRAFILDGIQKAQWDITFR</sequence>